<evidence type="ECO:0000256" key="4">
    <source>
        <dbReference type="ARBA" id="ARBA00022722"/>
    </source>
</evidence>
<dbReference type="PANTHER" id="PTHR23355">
    <property type="entry name" value="RIBONUCLEASE"/>
    <property type="match status" value="1"/>
</dbReference>
<evidence type="ECO:0000256" key="2">
    <source>
        <dbReference type="ARBA" id="ARBA00004496"/>
    </source>
</evidence>
<dbReference type="Pfam" id="PF08206">
    <property type="entry name" value="OB_RNB"/>
    <property type="match status" value="1"/>
</dbReference>
<comment type="function">
    <text evidence="8">3'-5' exoribonuclease that releases 5'-nucleoside monophosphates and is involved in maturation of structured RNAs.</text>
</comment>
<keyword evidence="7 8" id="KW-0694">RNA-binding</keyword>
<comment type="subcellular location">
    <subcellularLocation>
        <location evidence="2 8">Cytoplasm</location>
    </subcellularLocation>
</comment>
<dbReference type="PROSITE" id="PS01175">
    <property type="entry name" value="RIBONUCLEASE_II"/>
    <property type="match status" value="1"/>
</dbReference>
<evidence type="ECO:0000256" key="5">
    <source>
        <dbReference type="ARBA" id="ARBA00022801"/>
    </source>
</evidence>
<proteinExistence type="inferred from homology"/>
<dbReference type="GO" id="GO:0005829">
    <property type="term" value="C:cytosol"/>
    <property type="evidence" value="ECO:0007669"/>
    <property type="project" value="TreeGrafter"/>
</dbReference>
<dbReference type="InterPro" id="IPR011129">
    <property type="entry name" value="CSD"/>
</dbReference>
<dbReference type="STRING" id="908337.HMPREF9257_1656"/>
<evidence type="ECO:0000256" key="10">
    <source>
        <dbReference type="SAM" id="MobiDB-lite"/>
    </source>
</evidence>
<dbReference type="Pfam" id="PF00575">
    <property type="entry name" value="S1"/>
    <property type="match status" value="1"/>
</dbReference>
<dbReference type="RefSeq" id="WP_006418651.1">
    <property type="nucleotide sequence ID" value="NZ_AENN01000016.1"/>
</dbReference>
<evidence type="ECO:0000256" key="7">
    <source>
        <dbReference type="ARBA" id="ARBA00022884"/>
    </source>
</evidence>
<dbReference type="EC" id="3.1.13.1" evidence="8"/>
<dbReference type="InterPro" id="IPR004476">
    <property type="entry name" value="RNase_II/RNase_R"/>
</dbReference>
<sequence length="812" mass="91202">MSLSKLENNLLLFFQEHRDKSFKANDLASQFNYQGSKNYKKLVKALAFLEHIGEIEMVGQGNFRVAQNNNKLVGTFRANAKGFGFISVDPEKPDYFLPPGKVGQAMDGDTVEIRVLREVDPQTGKGSEAEVVRVVERAMDQVVGEFVAFNQDQRQDTGYIGYLIPRLDSGQSLRMMVDSKGLHPVTGSICLAEITQYPSPDNPGTLVGLITKEIGHKDQPGVDILEILYQFGIPNEFPEDVLEQIKEFPDVIDPAQVQGRHDLRDQLIITIDGASAKDLDDAISLEKNSDGSYELGVHIADVSHYVQKGSPIDQEAYQRGTSVYLTDRVVPMLPQKLSNGLCSLNPKEDRLTITCQMTINTQGKVTAFDIYLSVINSSYRMTYRDVNEILAGDAKLRQDYQEIVPMLEDMAALHKILEKMRLKRGALNFDTKEAEIIVDEEGQPQDIVVRQRQTGERMIESFMLAANETVAGYFMAKQLPMVYRIHEQPDEEKMLRFAEFASSLGVPLGGHAATIKPKQLQESLKKVQGQDFESVLAMIMLRSMQQAKYSIEPLGHYGLATKEYTHFTSPIRRYPDLMVHRLIHFYLTRPSKKEIYQETSYLAGAADQASKMERRAVDAERETDALKKAEFMADKIGQQFPGHIASVTSFGMFVELANTVEGLISLDKLSDDYYQFIPSHYMLVGERTSNVFKIGQKVVIEVEKVDISQRQIDFKLVDYESQKADQAALDLAQGQKRLGRRPKQNTSGNHHKPGKSAATSKGRAKNKAKANQGKPKFAKSGQAKGKPKTKQKVRKNKTAKFSKSFKMTKRGK</sequence>
<dbReference type="InterPro" id="IPR011805">
    <property type="entry name" value="RNase_R"/>
</dbReference>
<evidence type="ECO:0000256" key="9">
    <source>
        <dbReference type="SAM" id="Coils"/>
    </source>
</evidence>
<dbReference type="SMART" id="SM00316">
    <property type="entry name" value="S1"/>
    <property type="match status" value="1"/>
</dbReference>
<dbReference type="Pfam" id="PF17876">
    <property type="entry name" value="CSD2"/>
    <property type="match status" value="1"/>
</dbReference>
<dbReference type="PROSITE" id="PS50126">
    <property type="entry name" value="S1"/>
    <property type="match status" value="1"/>
</dbReference>
<name>E4KQ58_9LACT</name>
<dbReference type="OrthoDB" id="9764149at2"/>
<keyword evidence="13" id="KW-1185">Reference proteome</keyword>
<dbReference type="EMBL" id="AENN01000016">
    <property type="protein sequence ID" value="EFR30865.1"/>
    <property type="molecule type" value="Genomic_DNA"/>
</dbReference>
<evidence type="ECO:0000259" key="11">
    <source>
        <dbReference type="PROSITE" id="PS50126"/>
    </source>
</evidence>
<keyword evidence="4 8" id="KW-0540">Nuclease</keyword>
<dbReference type="InterPro" id="IPR013223">
    <property type="entry name" value="RNase_B_OB_dom"/>
</dbReference>
<evidence type="ECO:0000313" key="13">
    <source>
        <dbReference type="Proteomes" id="UP000005990"/>
    </source>
</evidence>
<comment type="caution">
    <text evidence="12">The sequence shown here is derived from an EMBL/GenBank/DDBJ whole genome shotgun (WGS) entry which is preliminary data.</text>
</comment>
<feature type="region of interest" description="Disordered" evidence="10">
    <location>
        <begin position="733"/>
        <end position="812"/>
    </location>
</feature>
<feature type="coiled-coil region" evidence="9">
    <location>
        <begin position="602"/>
        <end position="629"/>
    </location>
</feature>
<feature type="domain" description="S1 motif" evidence="11">
    <location>
        <begin position="637"/>
        <end position="717"/>
    </location>
</feature>
<comment type="similarity">
    <text evidence="8">Belongs to the RNR ribonuclease family. RNase R subfamily.</text>
</comment>
<dbReference type="SUPFAM" id="SSF50249">
    <property type="entry name" value="Nucleic acid-binding proteins"/>
    <property type="match status" value="4"/>
</dbReference>
<evidence type="ECO:0000256" key="8">
    <source>
        <dbReference type="HAMAP-Rule" id="MF_01895"/>
    </source>
</evidence>
<dbReference type="GO" id="GO:0006402">
    <property type="term" value="P:mRNA catabolic process"/>
    <property type="evidence" value="ECO:0007669"/>
    <property type="project" value="TreeGrafter"/>
</dbReference>
<evidence type="ECO:0000256" key="6">
    <source>
        <dbReference type="ARBA" id="ARBA00022839"/>
    </source>
</evidence>
<dbReference type="NCBIfam" id="TIGR02063">
    <property type="entry name" value="RNase_R"/>
    <property type="match status" value="1"/>
</dbReference>
<keyword evidence="6 8" id="KW-0269">Exonuclease</keyword>
<dbReference type="HAMAP" id="MF_01895">
    <property type="entry name" value="RNase_R"/>
    <property type="match status" value="1"/>
</dbReference>
<dbReference type="Pfam" id="PF00773">
    <property type="entry name" value="RNB"/>
    <property type="match status" value="1"/>
</dbReference>
<dbReference type="InterPro" id="IPR001900">
    <property type="entry name" value="RNase_II/R"/>
</dbReference>
<dbReference type="GO" id="GO:0003723">
    <property type="term" value="F:RNA binding"/>
    <property type="evidence" value="ECO:0007669"/>
    <property type="project" value="UniProtKB-UniRule"/>
</dbReference>
<evidence type="ECO:0000256" key="3">
    <source>
        <dbReference type="ARBA" id="ARBA00022490"/>
    </source>
</evidence>
<dbReference type="SMART" id="SM00955">
    <property type="entry name" value="RNB"/>
    <property type="match status" value="1"/>
</dbReference>
<dbReference type="eggNOG" id="COG0557">
    <property type="taxonomic scope" value="Bacteria"/>
</dbReference>
<accession>E4KQ58</accession>
<dbReference type="InterPro" id="IPR012340">
    <property type="entry name" value="NA-bd_OB-fold"/>
</dbReference>
<dbReference type="CDD" id="cd04471">
    <property type="entry name" value="S1_RNase_R"/>
    <property type="match status" value="1"/>
</dbReference>
<protein>
    <recommendedName>
        <fullName evidence="8">Ribonuclease R</fullName>
        <shortName evidence="8">RNase R</shortName>
        <ecNumber evidence="8">3.1.13.1</ecNumber>
    </recommendedName>
</protein>
<dbReference type="SMART" id="SM00357">
    <property type="entry name" value="CSP"/>
    <property type="match status" value="1"/>
</dbReference>
<organism evidence="12 13">
    <name type="scientific">Eremococcus coleocola ACS-139-V-Col8</name>
    <dbReference type="NCBI Taxonomy" id="908337"/>
    <lineage>
        <taxon>Bacteria</taxon>
        <taxon>Bacillati</taxon>
        <taxon>Bacillota</taxon>
        <taxon>Bacilli</taxon>
        <taxon>Lactobacillales</taxon>
        <taxon>Aerococcaceae</taxon>
        <taxon>Eremococcus</taxon>
    </lineage>
</organism>
<reference evidence="12 13" key="1">
    <citation type="submission" date="2010-10" db="EMBL/GenBank/DDBJ databases">
        <authorList>
            <person name="Durkin A.S."/>
            <person name="Madupu R."/>
            <person name="Torralba M."/>
            <person name="Gillis M."/>
            <person name="Methe B."/>
            <person name="Sutton G."/>
            <person name="Nelson K.E."/>
        </authorList>
    </citation>
    <scope>NUCLEOTIDE SEQUENCE [LARGE SCALE GENOMIC DNA]</scope>
    <source>
        <strain evidence="12 13">ACS-139-V-Col8</strain>
    </source>
</reference>
<keyword evidence="9" id="KW-0175">Coiled coil</keyword>
<dbReference type="Gene3D" id="2.40.50.140">
    <property type="entry name" value="Nucleic acid-binding proteins"/>
    <property type="match status" value="2"/>
</dbReference>
<feature type="compositionally biased region" description="Basic residues" evidence="10">
    <location>
        <begin position="785"/>
        <end position="800"/>
    </location>
</feature>
<dbReference type="InterPro" id="IPR050180">
    <property type="entry name" value="RNR_Ribonuclease"/>
</dbReference>
<dbReference type="GO" id="GO:0008859">
    <property type="term" value="F:exoribonuclease II activity"/>
    <property type="evidence" value="ECO:0007669"/>
    <property type="project" value="UniProtKB-UniRule"/>
</dbReference>
<dbReference type="InterPro" id="IPR003029">
    <property type="entry name" value="S1_domain"/>
</dbReference>
<dbReference type="InterPro" id="IPR040476">
    <property type="entry name" value="CSD2"/>
</dbReference>
<keyword evidence="5 8" id="KW-0378">Hydrolase</keyword>
<dbReference type="InterPro" id="IPR022966">
    <property type="entry name" value="RNase_II/R_CS"/>
</dbReference>
<evidence type="ECO:0000313" key="12">
    <source>
        <dbReference type="EMBL" id="EFR30865.1"/>
    </source>
</evidence>
<keyword evidence="3 8" id="KW-0963">Cytoplasm</keyword>
<gene>
    <name evidence="8 12" type="primary">rnr</name>
    <name evidence="12" type="ORF">HMPREF9257_1656</name>
</gene>
<dbReference type="Proteomes" id="UP000005990">
    <property type="component" value="Unassembled WGS sequence"/>
</dbReference>
<evidence type="ECO:0000256" key="1">
    <source>
        <dbReference type="ARBA" id="ARBA00001849"/>
    </source>
</evidence>
<comment type="catalytic activity">
    <reaction evidence="1 8">
        <text>Exonucleolytic cleavage in the 3'- to 5'-direction to yield nucleoside 5'-phosphates.</text>
        <dbReference type="EC" id="3.1.13.1"/>
    </reaction>
</comment>
<feature type="compositionally biased region" description="Basic residues" evidence="10">
    <location>
        <begin position="737"/>
        <end position="754"/>
    </location>
</feature>
<dbReference type="AlphaFoldDB" id="E4KQ58"/>
<dbReference type="PANTHER" id="PTHR23355:SF9">
    <property type="entry name" value="DIS3-LIKE EXONUCLEASE 2"/>
    <property type="match status" value="1"/>
</dbReference>
<dbReference type="NCBIfam" id="TIGR00358">
    <property type="entry name" value="3_prime_RNase"/>
    <property type="match status" value="1"/>
</dbReference>